<proteinExistence type="inferred from homology"/>
<dbReference type="InterPro" id="IPR029062">
    <property type="entry name" value="Class_I_gatase-like"/>
</dbReference>
<dbReference type="EMBL" id="SMAD01000003">
    <property type="protein sequence ID" value="TCS88207.1"/>
    <property type="molecule type" value="Genomic_DNA"/>
</dbReference>
<keyword evidence="3" id="KW-0645">Protease</keyword>
<feature type="domain" description="LD-carboxypeptidase C-terminal" evidence="7">
    <location>
        <begin position="267"/>
        <end position="383"/>
    </location>
</feature>
<dbReference type="SUPFAM" id="SSF52317">
    <property type="entry name" value="Class I glutamine amidotransferase-like"/>
    <property type="match status" value="1"/>
</dbReference>
<dbReference type="Pfam" id="PF17676">
    <property type="entry name" value="Peptidase_S66C"/>
    <property type="match status" value="1"/>
</dbReference>
<dbReference type="SUPFAM" id="SSF141986">
    <property type="entry name" value="LD-carboxypeptidase A C-terminal domain-like"/>
    <property type="match status" value="1"/>
</dbReference>
<dbReference type="InterPro" id="IPR003507">
    <property type="entry name" value="S66_fam"/>
</dbReference>
<accession>A0A4R3KT79</accession>
<dbReference type="Gene3D" id="3.40.50.10740">
    <property type="entry name" value="Class I glutamine amidotransferase-like"/>
    <property type="match status" value="1"/>
</dbReference>
<dbReference type="GO" id="GO:0008236">
    <property type="term" value="F:serine-type peptidase activity"/>
    <property type="evidence" value="ECO:0007669"/>
    <property type="project" value="UniProtKB-KW"/>
</dbReference>
<reference evidence="8 9" key="1">
    <citation type="submission" date="2019-03" db="EMBL/GenBank/DDBJ databases">
        <title>Genomic Encyclopedia of Type Strains, Phase IV (KMG-IV): sequencing the most valuable type-strain genomes for metagenomic binning, comparative biology and taxonomic classification.</title>
        <authorList>
            <person name="Goeker M."/>
        </authorList>
    </citation>
    <scope>NUCLEOTIDE SEQUENCE [LARGE SCALE GENOMIC DNA]</scope>
    <source>
        <strain evidence="8 9">DSM 21100</strain>
    </source>
</reference>
<evidence type="ECO:0000313" key="8">
    <source>
        <dbReference type="EMBL" id="TCS88207.1"/>
    </source>
</evidence>
<dbReference type="GO" id="GO:0006508">
    <property type="term" value="P:proteolysis"/>
    <property type="evidence" value="ECO:0007669"/>
    <property type="project" value="UniProtKB-KW"/>
</dbReference>
<keyword evidence="9" id="KW-1185">Reference proteome</keyword>
<comment type="caution">
    <text evidence="8">The sequence shown here is derived from an EMBL/GenBank/DDBJ whole genome shotgun (WGS) entry which is preliminary data.</text>
</comment>
<keyword evidence="2 8" id="KW-0121">Carboxypeptidase</keyword>
<keyword evidence="5" id="KW-0720">Serine protease</keyword>
<evidence type="ECO:0000256" key="3">
    <source>
        <dbReference type="ARBA" id="ARBA00022670"/>
    </source>
</evidence>
<protein>
    <submittedName>
        <fullName evidence="8">Muramoyltetrapeptide carboxypeptidase</fullName>
    </submittedName>
</protein>
<dbReference type="InterPro" id="IPR040921">
    <property type="entry name" value="Peptidase_S66C"/>
</dbReference>
<evidence type="ECO:0000313" key="9">
    <source>
        <dbReference type="Proteomes" id="UP000295807"/>
    </source>
</evidence>
<keyword evidence="4" id="KW-0378">Hydrolase</keyword>
<sequence length="398" mass="42776">MFPACRGFFINSFHSSSLNMDKRAFLRTLGGGIMLSPFLPGSGPLNALPADLSGTALQGAVTGNSSEAAQTYPPAILGISGMPEKIFPPALKKGDTIGVISPSATLFEEMPFQFAREVIQALGFKVKMGEHVNDRYGHLAGSDKERAGDLNKMFADPEVKGIICLRGGSGAARILPLVDYESIRARPKVFMGYSDITALHMAIYTQTGLVTFHGPMASSAWPGYNAAQFRSLFLDGALPAWKNPQSKGDDLIIRQNRTRTIQSGQASGELLGGNLSVLTGIAGSKYFPDFSGKIMFLEEVGEQLYRVDRMMSQLQLCGALENLAGFIFGQCTECNPGEGYGSLTLDEILDHYIRPLDIPAYSGALIGHISRQFILPVGGSVRMDAGQGSFTLLEPVFS</sequence>
<dbReference type="InterPro" id="IPR027478">
    <property type="entry name" value="LdcA_N"/>
</dbReference>
<evidence type="ECO:0000256" key="5">
    <source>
        <dbReference type="ARBA" id="ARBA00022825"/>
    </source>
</evidence>
<name>A0A4R3KT79_9SPHI</name>
<dbReference type="AlphaFoldDB" id="A0A4R3KT79"/>
<dbReference type="Pfam" id="PF02016">
    <property type="entry name" value="Peptidase_S66"/>
    <property type="match status" value="1"/>
</dbReference>
<dbReference type="InterPro" id="IPR040449">
    <property type="entry name" value="Peptidase_S66_N"/>
</dbReference>
<dbReference type="GO" id="GO:0004180">
    <property type="term" value="F:carboxypeptidase activity"/>
    <property type="evidence" value="ECO:0007669"/>
    <property type="project" value="UniProtKB-KW"/>
</dbReference>
<evidence type="ECO:0000256" key="1">
    <source>
        <dbReference type="ARBA" id="ARBA00010233"/>
    </source>
</evidence>
<dbReference type="PANTHER" id="PTHR30237">
    <property type="entry name" value="MURAMOYLTETRAPEPTIDE CARBOXYPEPTIDASE"/>
    <property type="match status" value="1"/>
</dbReference>
<dbReference type="CDD" id="cd07025">
    <property type="entry name" value="Peptidase_S66"/>
    <property type="match status" value="1"/>
</dbReference>
<evidence type="ECO:0000256" key="2">
    <source>
        <dbReference type="ARBA" id="ARBA00022645"/>
    </source>
</evidence>
<evidence type="ECO:0000256" key="4">
    <source>
        <dbReference type="ARBA" id="ARBA00022801"/>
    </source>
</evidence>
<comment type="similarity">
    <text evidence="1">Belongs to the peptidase S66 family.</text>
</comment>
<feature type="domain" description="LD-carboxypeptidase N-terminal" evidence="6">
    <location>
        <begin position="97"/>
        <end position="214"/>
    </location>
</feature>
<gene>
    <name evidence="8" type="ORF">EDD80_10369</name>
</gene>
<dbReference type="Proteomes" id="UP000295807">
    <property type="component" value="Unassembled WGS sequence"/>
</dbReference>
<evidence type="ECO:0000259" key="7">
    <source>
        <dbReference type="Pfam" id="PF17676"/>
    </source>
</evidence>
<dbReference type="PANTHER" id="PTHR30237:SF2">
    <property type="entry name" value="MUREIN TETRAPEPTIDE CARBOXYPEPTIDASE"/>
    <property type="match status" value="1"/>
</dbReference>
<organism evidence="8 9">
    <name type="scientific">Anseongella ginsenosidimutans</name>
    <dbReference type="NCBI Taxonomy" id="496056"/>
    <lineage>
        <taxon>Bacteria</taxon>
        <taxon>Pseudomonadati</taxon>
        <taxon>Bacteroidota</taxon>
        <taxon>Sphingobacteriia</taxon>
        <taxon>Sphingobacteriales</taxon>
        <taxon>Sphingobacteriaceae</taxon>
        <taxon>Anseongella</taxon>
    </lineage>
</organism>
<dbReference type="Gene3D" id="3.50.30.60">
    <property type="entry name" value="LD-carboxypeptidase A C-terminal domain-like"/>
    <property type="match status" value="1"/>
</dbReference>
<evidence type="ECO:0000259" key="6">
    <source>
        <dbReference type="Pfam" id="PF02016"/>
    </source>
</evidence>
<dbReference type="InterPro" id="IPR027461">
    <property type="entry name" value="Carboxypeptidase_A_C_sf"/>
</dbReference>